<reference evidence="7" key="3">
    <citation type="submission" date="2019-06" db="EMBL/GenBank/DDBJ databases">
        <authorList>
            <person name="Poynton C."/>
            <person name="Hasenbein S."/>
            <person name="Benoit J.B."/>
            <person name="Sepulveda M.S."/>
            <person name="Poelchau M.F."/>
            <person name="Murali S.C."/>
            <person name="Chen S."/>
            <person name="Glastad K.M."/>
            <person name="Werren J.H."/>
            <person name="Vineis J.H."/>
            <person name="Bowen J.L."/>
            <person name="Friedrich M."/>
            <person name="Jones J."/>
            <person name="Robertson H.M."/>
            <person name="Feyereisen R."/>
            <person name="Mechler-Hickson A."/>
            <person name="Mathers N."/>
            <person name="Lee C.E."/>
            <person name="Colbourne J.K."/>
            <person name="Biales A."/>
            <person name="Johnston J.S."/>
            <person name="Wellborn G.A."/>
            <person name="Rosendale A.J."/>
            <person name="Cridge A.G."/>
            <person name="Munoz-Torres M.C."/>
            <person name="Bain P.A."/>
            <person name="Manny A.R."/>
            <person name="Major K.M."/>
            <person name="Lambert F.N."/>
            <person name="Vulpe C.D."/>
            <person name="Tuck P."/>
            <person name="Blalock B.J."/>
            <person name="Lin Y.-Y."/>
            <person name="Smith M.E."/>
            <person name="Ochoa-Acuna H."/>
            <person name="Chen M.-J.M."/>
            <person name="Childers C.P."/>
            <person name="Qu J."/>
            <person name="Dugan S."/>
            <person name="Lee S.L."/>
            <person name="Chao H."/>
            <person name="Dinh H."/>
            <person name="Han Y."/>
            <person name="Doddapaneni H."/>
            <person name="Worley K.C."/>
            <person name="Muzny D.M."/>
            <person name="Gibbs R.A."/>
            <person name="Richards S."/>
        </authorList>
    </citation>
    <scope>NUCLEOTIDE SEQUENCE</scope>
    <source>
        <strain evidence="7">HAZT.00-mixed</strain>
        <tissue evidence="7">Whole organism</tissue>
    </source>
</reference>
<dbReference type="EMBL" id="JQDR03005432">
    <property type="protein sequence ID" value="KAA0201444.1"/>
    <property type="molecule type" value="Genomic_DNA"/>
</dbReference>
<feature type="domain" description="Peptidase S1" evidence="6">
    <location>
        <begin position="24"/>
        <end position="261"/>
    </location>
</feature>
<dbReference type="Gene3D" id="2.40.10.10">
    <property type="entry name" value="Trypsin-like serine proteases"/>
    <property type="match status" value="1"/>
</dbReference>
<dbReference type="Proteomes" id="UP000711488">
    <property type="component" value="Unassembled WGS sequence"/>
</dbReference>
<keyword evidence="3 5" id="KW-0720">Serine protease</keyword>
<protein>
    <recommendedName>
        <fullName evidence="6">Peptidase S1 domain-containing protein</fullName>
    </recommendedName>
</protein>
<keyword evidence="1 5" id="KW-0645">Protease</keyword>
<evidence type="ECO:0000256" key="2">
    <source>
        <dbReference type="ARBA" id="ARBA00022801"/>
    </source>
</evidence>
<dbReference type="InterPro" id="IPR018114">
    <property type="entry name" value="TRYPSIN_HIS"/>
</dbReference>
<dbReference type="SUPFAM" id="SSF50494">
    <property type="entry name" value="Trypsin-like serine proteases"/>
    <property type="match status" value="1"/>
</dbReference>
<name>A0A6A0H849_HYAAZ</name>
<organism evidence="7">
    <name type="scientific">Hyalella azteca</name>
    <name type="common">Amphipod</name>
    <dbReference type="NCBI Taxonomy" id="294128"/>
    <lineage>
        <taxon>Eukaryota</taxon>
        <taxon>Metazoa</taxon>
        <taxon>Ecdysozoa</taxon>
        <taxon>Arthropoda</taxon>
        <taxon>Crustacea</taxon>
        <taxon>Multicrustacea</taxon>
        <taxon>Malacostraca</taxon>
        <taxon>Eumalacostraca</taxon>
        <taxon>Peracarida</taxon>
        <taxon>Amphipoda</taxon>
        <taxon>Senticaudata</taxon>
        <taxon>Talitrida</taxon>
        <taxon>Talitroidea</taxon>
        <taxon>Hyalellidae</taxon>
        <taxon>Hyalella</taxon>
    </lineage>
</organism>
<dbReference type="InterPro" id="IPR001314">
    <property type="entry name" value="Peptidase_S1A"/>
</dbReference>
<evidence type="ECO:0000256" key="4">
    <source>
        <dbReference type="ARBA" id="ARBA00023157"/>
    </source>
</evidence>
<dbReference type="InterPro" id="IPR033116">
    <property type="entry name" value="TRYPSIN_SER"/>
</dbReference>
<gene>
    <name evidence="7" type="ORF">HAZT_HAZT004464</name>
</gene>
<dbReference type="InterPro" id="IPR001254">
    <property type="entry name" value="Trypsin_dom"/>
</dbReference>
<dbReference type="GO" id="GO:0006508">
    <property type="term" value="P:proteolysis"/>
    <property type="evidence" value="ECO:0007669"/>
    <property type="project" value="UniProtKB-KW"/>
</dbReference>
<dbReference type="PANTHER" id="PTHR24252:SF7">
    <property type="entry name" value="HYALIN"/>
    <property type="match status" value="1"/>
</dbReference>
<reference evidence="7" key="1">
    <citation type="submission" date="2014-08" db="EMBL/GenBank/DDBJ databases">
        <authorList>
            <person name="Murali S."/>
            <person name="Richards S."/>
            <person name="Bandaranaike D."/>
            <person name="Bellair M."/>
            <person name="Blankenburg K."/>
            <person name="Chao H."/>
            <person name="Dinh H."/>
            <person name="Doddapaneni H."/>
            <person name="Dugan-Rocha S."/>
            <person name="Elkadiri S."/>
            <person name="Gnanaolivu R."/>
            <person name="Hughes D."/>
            <person name="Lee S."/>
            <person name="Li M."/>
            <person name="Ming W."/>
            <person name="Munidasa M."/>
            <person name="Muniz J."/>
            <person name="Nguyen L."/>
            <person name="Osuji N."/>
            <person name="Pu L.-L."/>
            <person name="Puazo M."/>
            <person name="Skinner E."/>
            <person name="Qu C."/>
            <person name="Quiroz J."/>
            <person name="Raj R."/>
            <person name="Weissenberger G."/>
            <person name="Xin Y."/>
            <person name="Zou X."/>
            <person name="Han Y."/>
            <person name="Worley K."/>
            <person name="Muzny D."/>
            <person name="Gibbs R."/>
        </authorList>
    </citation>
    <scope>NUCLEOTIDE SEQUENCE</scope>
    <source>
        <strain evidence="7">HAZT.00-mixed</strain>
        <tissue evidence="7">Whole organism</tissue>
    </source>
</reference>
<evidence type="ECO:0000259" key="6">
    <source>
        <dbReference type="PROSITE" id="PS50240"/>
    </source>
</evidence>
<dbReference type="GO" id="GO:0004252">
    <property type="term" value="F:serine-type endopeptidase activity"/>
    <property type="evidence" value="ECO:0007669"/>
    <property type="project" value="InterPro"/>
</dbReference>
<evidence type="ECO:0000256" key="3">
    <source>
        <dbReference type="ARBA" id="ARBA00022825"/>
    </source>
</evidence>
<dbReference type="Pfam" id="PF00089">
    <property type="entry name" value="Trypsin"/>
    <property type="match status" value="1"/>
</dbReference>
<reference evidence="7" key="2">
    <citation type="journal article" date="2018" name="Environ. Sci. Technol.">
        <title>The Toxicogenome of Hyalella azteca: A Model for Sediment Ecotoxicology and Evolutionary Toxicology.</title>
        <authorList>
            <person name="Poynton H.C."/>
            <person name="Hasenbein S."/>
            <person name="Benoit J.B."/>
            <person name="Sepulveda M.S."/>
            <person name="Poelchau M.F."/>
            <person name="Hughes D.S.T."/>
            <person name="Murali S.C."/>
            <person name="Chen S."/>
            <person name="Glastad K.M."/>
            <person name="Goodisman M.A.D."/>
            <person name="Werren J.H."/>
            <person name="Vineis J.H."/>
            <person name="Bowen J.L."/>
            <person name="Friedrich M."/>
            <person name="Jones J."/>
            <person name="Robertson H.M."/>
            <person name="Feyereisen R."/>
            <person name="Mechler-Hickson A."/>
            <person name="Mathers N."/>
            <person name="Lee C.E."/>
            <person name="Colbourne J.K."/>
            <person name="Biales A."/>
            <person name="Johnston J.S."/>
            <person name="Wellborn G.A."/>
            <person name="Rosendale A.J."/>
            <person name="Cridge A.G."/>
            <person name="Munoz-Torres M.C."/>
            <person name="Bain P.A."/>
            <person name="Manny A.R."/>
            <person name="Major K.M."/>
            <person name="Lambert F.N."/>
            <person name="Vulpe C.D."/>
            <person name="Tuck P."/>
            <person name="Blalock B.J."/>
            <person name="Lin Y.Y."/>
            <person name="Smith M.E."/>
            <person name="Ochoa-Acuna H."/>
            <person name="Chen M.M."/>
            <person name="Childers C.P."/>
            <person name="Qu J."/>
            <person name="Dugan S."/>
            <person name="Lee S.L."/>
            <person name="Chao H."/>
            <person name="Dinh H."/>
            <person name="Han Y."/>
            <person name="Doddapaneni H."/>
            <person name="Worley K.C."/>
            <person name="Muzny D.M."/>
            <person name="Gibbs R.A."/>
            <person name="Richards S."/>
        </authorList>
    </citation>
    <scope>NUCLEOTIDE SEQUENCE</scope>
    <source>
        <strain evidence="7">HAZT.00-mixed</strain>
        <tissue evidence="7">Whole organism</tissue>
    </source>
</reference>
<proteinExistence type="predicted"/>
<evidence type="ECO:0000256" key="1">
    <source>
        <dbReference type="ARBA" id="ARBA00022670"/>
    </source>
</evidence>
<dbReference type="InterPro" id="IPR043504">
    <property type="entry name" value="Peptidase_S1_PA_chymotrypsin"/>
</dbReference>
<dbReference type="PROSITE" id="PS00135">
    <property type="entry name" value="TRYPSIN_SER"/>
    <property type="match status" value="1"/>
</dbReference>
<keyword evidence="4" id="KW-1015">Disulfide bond</keyword>
<sequence length="269" mass="29717">MLHSSTRWELIDNECGLVGRTNRVVGGSETTLTELPWIAAMFYKGKLYCGAALVSNEHLVTAAHCINRVDKRHVEIVFGSHNISDVVEAGRQTRRVGDWWAHPGFQRRSFNNDIGVIRLSEPLVLGTDVRPVCLPESGGDYVGQHAIVAGWGRVSEKGRNSEVLRKVRVPIMSNDECKTKKYRPSEITDNMVCAGYDQGKIDACQGDSGGPMMFETKNNAGQRQVDLIGVVSWGQGCARPGYPGVYTRVENYSNFLRQQIGASCLCPKD</sequence>
<dbReference type="AlphaFoldDB" id="A0A6A0H849"/>
<accession>A0A6A0H849</accession>
<dbReference type="SMART" id="SM00020">
    <property type="entry name" value="Tryp_SPc"/>
    <property type="match status" value="1"/>
</dbReference>
<dbReference type="InterPro" id="IPR009003">
    <property type="entry name" value="Peptidase_S1_PA"/>
</dbReference>
<dbReference type="PROSITE" id="PS50240">
    <property type="entry name" value="TRYPSIN_DOM"/>
    <property type="match status" value="1"/>
</dbReference>
<dbReference type="PRINTS" id="PR00722">
    <property type="entry name" value="CHYMOTRYPSIN"/>
</dbReference>
<dbReference type="CDD" id="cd00190">
    <property type="entry name" value="Tryp_SPc"/>
    <property type="match status" value="1"/>
</dbReference>
<comment type="caution">
    <text evidence="7">The sequence shown here is derived from an EMBL/GenBank/DDBJ whole genome shotgun (WGS) entry which is preliminary data.</text>
</comment>
<dbReference type="FunFam" id="2.40.10.10:FF:000006">
    <property type="entry name" value="Serine proteinase stubble"/>
    <property type="match status" value="1"/>
</dbReference>
<evidence type="ECO:0000256" key="5">
    <source>
        <dbReference type="RuleBase" id="RU363034"/>
    </source>
</evidence>
<dbReference type="PANTHER" id="PTHR24252">
    <property type="entry name" value="ACROSIN-RELATED"/>
    <property type="match status" value="1"/>
</dbReference>
<evidence type="ECO:0000313" key="7">
    <source>
        <dbReference type="EMBL" id="KAA0201444.1"/>
    </source>
</evidence>
<dbReference type="PROSITE" id="PS00134">
    <property type="entry name" value="TRYPSIN_HIS"/>
    <property type="match status" value="1"/>
</dbReference>
<keyword evidence="2 5" id="KW-0378">Hydrolase</keyword>